<gene>
    <name evidence="1" type="ORF">H9Q08_03065</name>
</gene>
<keyword evidence="2" id="KW-1185">Reference proteome</keyword>
<reference evidence="1" key="1">
    <citation type="submission" date="2021-08" db="EMBL/GenBank/DDBJ databases">
        <title>Complete genome sequence of Chryseobacterium sp strain PS-8.</title>
        <authorList>
            <person name="Das S.K."/>
        </authorList>
    </citation>
    <scope>NUCLEOTIDE SEQUENCE</scope>
    <source>
        <strain evidence="1">PS-8</strain>
    </source>
</reference>
<proteinExistence type="predicted"/>
<evidence type="ECO:0000313" key="2">
    <source>
        <dbReference type="Proteomes" id="UP001430374"/>
    </source>
</evidence>
<accession>A0ABS9C1U0</accession>
<protein>
    <submittedName>
        <fullName evidence="1">Uncharacterized protein</fullName>
    </submittedName>
</protein>
<comment type="caution">
    <text evidence="1">The sequence shown here is derived from an EMBL/GenBank/DDBJ whole genome shotgun (WGS) entry which is preliminary data.</text>
</comment>
<organism evidence="1 2">
    <name type="scientific">Chryseobacterium indicum</name>
    <dbReference type="NCBI Taxonomy" id="2766954"/>
    <lineage>
        <taxon>Bacteria</taxon>
        <taxon>Pseudomonadati</taxon>
        <taxon>Bacteroidota</taxon>
        <taxon>Flavobacteriia</taxon>
        <taxon>Flavobacteriales</taxon>
        <taxon>Weeksellaceae</taxon>
        <taxon>Chryseobacterium group</taxon>
        <taxon>Chryseobacterium</taxon>
    </lineage>
</organism>
<sequence length="58" mass="6439">MSIFEGEVIFNEKNLKIGDEVDAGSMKLRSAKDVEMMKLIHEEGSGVNAERSGRGNRK</sequence>
<dbReference type="EMBL" id="JACSGT010000001">
    <property type="protein sequence ID" value="MCF2218280.1"/>
    <property type="molecule type" value="Genomic_DNA"/>
</dbReference>
<name>A0ABS9C1U0_9FLAO</name>
<evidence type="ECO:0000313" key="1">
    <source>
        <dbReference type="EMBL" id="MCF2218280.1"/>
    </source>
</evidence>
<dbReference type="RefSeq" id="WP_235130051.1">
    <property type="nucleotide sequence ID" value="NZ_JACSGT010000001.1"/>
</dbReference>
<dbReference type="Proteomes" id="UP001430374">
    <property type="component" value="Unassembled WGS sequence"/>
</dbReference>